<evidence type="ECO:0000256" key="2">
    <source>
        <dbReference type="ARBA" id="ARBA00023030"/>
    </source>
</evidence>
<dbReference type="PROSITE" id="PS50278">
    <property type="entry name" value="PDGF_2"/>
    <property type="match status" value="1"/>
</dbReference>
<comment type="caution">
    <text evidence="8">The sequence shown here is derived from an EMBL/GenBank/DDBJ whole genome shotgun (WGS) entry which is preliminary data.</text>
</comment>
<dbReference type="AlphaFoldDB" id="A0A210R183"/>
<sequence length="389" mass="43558">MSRMEFMWYLFSVLTLVANCHGIVSPEEFMKTAFNIKSTAEFFNNWVRLNGSRINITSLQGQNGEEGEKMLVGGEELMMAVYDPCTPRPATQYFGMENPDPYVMYWPPCTRTNKCGGCCTNSMMACVPVQISSTSVQTAKTRLPSPGSPFFEFIGMETQLVEEHISCEPRCAVHPDDCNMLQEFSELDCKCLCRNEQTCHSREQFFDDTLCQCRCKTEMKCFGAHIIFDHDFCRCRMMTVNEINQVLLAGGLTSEELQEIMTANQVKSTVSKTTYITNSTTATTHQPSTTKSTTTTTTPPPTTTPTPTTTTTTTTTPTSQAPTTTTTIRPLSPAEACARVPCTVNKSPVLLSNGLCHCMLKFSFSLHHLGGLRYRREVLRRRRAARPHH</sequence>
<keyword evidence="3" id="KW-0497">Mitogen</keyword>
<dbReference type="PANTHER" id="PTHR11633:SF1">
    <property type="entry name" value="LD28763P"/>
    <property type="match status" value="1"/>
</dbReference>
<dbReference type="Pfam" id="PF00341">
    <property type="entry name" value="PDGF"/>
    <property type="match status" value="1"/>
</dbReference>
<reference evidence="8 9" key="1">
    <citation type="journal article" date="2017" name="Nat. Ecol. Evol.">
        <title>Scallop genome provides insights into evolution of bilaterian karyotype and development.</title>
        <authorList>
            <person name="Wang S."/>
            <person name="Zhang J."/>
            <person name="Jiao W."/>
            <person name="Li J."/>
            <person name="Xun X."/>
            <person name="Sun Y."/>
            <person name="Guo X."/>
            <person name="Huan P."/>
            <person name="Dong B."/>
            <person name="Zhang L."/>
            <person name="Hu X."/>
            <person name="Sun X."/>
            <person name="Wang J."/>
            <person name="Zhao C."/>
            <person name="Wang Y."/>
            <person name="Wang D."/>
            <person name="Huang X."/>
            <person name="Wang R."/>
            <person name="Lv J."/>
            <person name="Li Y."/>
            <person name="Zhang Z."/>
            <person name="Liu B."/>
            <person name="Lu W."/>
            <person name="Hui Y."/>
            <person name="Liang J."/>
            <person name="Zhou Z."/>
            <person name="Hou R."/>
            <person name="Li X."/>
            <person name="Liu Y."/>
            <person name="Li H."/>
            <person name="Ning X."/>
            <person name="Lin Y."/>
            <person name="Zhao L."/>
            <person name="Xing Q."/>
            <person name="Dou J."/>
            <person name="Li Y."/>
            <person name="Mao J."/>
            <person name="Guo H."/>
            <person name="Dou H."/>
            <person name="Li T."/>
            <person name="Mu C."/>
            <person name="Jiang W."/>
            <person name="Fu Q."/>
            <person name="Fu X."/>
            <person name="Miao Y."/>
            <person name="Liu J."/>
            <person name="Yu Q."/>
            <person name="Li R."/>
            <person name="Liao H."/>
            <person name="Li X."/>
            <person name="Kong Y."/>
            <person name="Jiang Z."/>
            <person name="Chourrout D."/>
            <person name="Li R."/>
            <person name="Bao Z."/>
        </authorList>
    </citation>
    <scope>NUCLEOTIDE SEQUENCE [LARGE SCALE GENOMIC DNA]</scope>
    <source>
        <strain evidence="8 9">PY_sf001</strain>
    </source>
</reference>
<evidence type="ECO:0000313" key="8">
    <source>
        <dbReference type="EMBL" id="OWF54734.1"/>
    </source>
</evidence>
<keyword evidence="9" id="KW-1185">Reference proteome</keyword>
<dbReference type="InterPro" id="IPR000072">
    <property type="entry name" value="PDGF/VEGF_dom"/>
</dbReference>
<feature type="signal peptide" evidence="6">
    <location>
        <begin position="1"/>
        <end position="22"/>
    </location>
</feature>
<organism evidence="8 9">
    <name type="scientific">Mizuhopecten yessoensis</name>
    <name type="common">Japanese scallop</name>
    <name type="synonym">Patinopecten yessoensis</name>
    <dbReference type="NCBI Taxonomy" id="6573"/>
    <lineage>
        <taxon>Eukaryota</taxon>
        <taxon>Metazoa</taxon>
        <taxon>Spiralia</taxon>
        <taxon>Lophotrochozoa</taxon>
        <taxon>Mollusca</taxon>
        <taxon>Bivalvia</taxon>
        <taxon>Autobranchia</taxon>
        <taxon>Pteriomorphia</taxon>
        <taxon>Pectinida</taxon>
        <taxon>Pectinoidea</taxon>
        <taxon>Pectinidae</taxon>
        <taxon>Mizuhopecten</taxon>
    </lineage>
</organism>
<dbReference type="GO" id="GO:0070851">
    <property type="term" value="F:growth factor receptor binding"/>
    <property type="evidence" value="ECO:0007669"/>
    <property type="project" value="TreeGrafter"/>
</dbReference>
<feature type="domain" description="Platelet-derived growth factor (PDGF) family profile" evidence="7">
    <location>
        <begin position="85"/>
        <end position="168"/>
    </location>
</feature>
<evidence type="ECO:0000256" key="4">
    <source>
        <dbReference type="RuleBase" id="RU003818"/>
    </source>
</evidence>
<evidence type="ECO:0000313" key="9">
    <source>
        <dbReference type="Proteomes" id="UP000242188"/>
    </source>
</evidence>
<evidence type="ECO:0000259" key="7">
    <source>
        <dbReference type="PROSITE" id="PS50278"/>
    </source>
</evidence>
<proteinExistence type="inferred from homology"/>
<dbReference type="SUPFAM" id="SSF57501">
    <property type="entry name" value="Cystine-knot cytokines"/>
    <property type="match status" value="1"/>
</dbReference>
<dbReference type="GO" id="GO:0008284">
    <property type="term" value="P:positive regulation of cell population proliferation"/>
    <property type="evidence" value="ECO:0007669"/>
    <property type="project" value="TreeGrafter"/>
</dbReference>
<accession>A0A210R183</accession>
<dbReference type="OrthoDB" id="8878063at2759"/>
<dbReference type="Proteomes" id="UP000242188">
    <property type="component" value="Unassembled WGS sequence"/>
</dbReference>
<dbReference type="GO" id="GO:0008083">
    <property type="term" value="F:growth factor activity"/>
    <property type="evidence" value="ECO:0007669"/>
    <property type="project" value="UniProtKB-KW"/>
</dbReference>
<dbReference type="GO" id="GO:0051781">
    <property type="term" value="P:positive regulation of cell division"/>
    <property type="evidence" value="ECO:0007669"/>
    <property type="project" value="UniProtKB-KW"/>
</dbReference>
<dbReference type="GO" id="GO:0005615">
    <property type="term" value="C:extracellular space"/>
    <property type="evidence" value="ECO:0007669"/>
    <property type="project" value="TreeGrafter"/>
</dbReference>
<gene>
    <name evidence="8" type="ORF">KP79_PYT00302</name>
</gene>
<dbReference type="InterPro" id="IPR029034">
    <property type="entry name" value="Cystine-knot_cytokine"/>
</dbReference>
<evidence type="ECO:0000256" key="6">
    <source>
        <dbReference type="SAM" id="SignalP"/>
    </source>
</evidence>
<feature type="region of interest" description="Disordered" evidence="5">
    <location>
        <begin position="278"/>
        <end position="327"/>
    </location>
</feature>
<name>A0A210R183_MIZYE</name>
<dbReference type="SMART" id="SM00141">
    <property type="entry name" value="PDGF"/>
    <property type="match status" value="1"/>
</dbReference>
<dbReference type="EMBL" id="NEDP02000898">
    <property type="protein sequence ID" value="OWF54734.1"/>
    <property type="molecule type" value="Genomic_DNA"/>
</dbReference>
<comment type="similarity">
    <text evidence="1 4">Belongs to the PDGF/VEGF growth factor family.</text>
</comment>
<evidence type="ECO:0000256" key="5">
    <source>
        <dbReference type="SAM" id="MobiDB-lite"/>
    </source>
</evidence>
<evidence type="ECO:0000256" key="3">
    <source>
        <dbReference type="ARBA" id="ARBA00023246"/>
    </source>
</evidence>
<feature type="compositionally biased region" description="Low complexity" evidence="5">
    <location>
        <begin position="305"/>
        <end position="327"/>
    </location>
</feature>
<dbReference type="Gene3D" id="2.10.90.10">
    <property type="entry name" value="Cystine-knot cytokines"/>
    <property type="match status" value="1"/>
</dbReference>
<keyword evidence="2 4" id="KW-0339">Growth factor</keyword>
<evidence type="ECO:0000256" key="1">
    <source>
        <dbReference type="ARBA" id="ARBA00006686"/>
    </source>
</evidence>
<protein>
    <submittedName>
        <fullName evidence="8">Platelet-derived growth factor subunit B</fullName>
    </submittedName>
</protein>
<feature type="chain" id="PRO_5012803958" evidence="6">
    <location>
        <begin position="23"/>
        <end position="389"/>
    </location>
</feature>
<dbReference type="PANTHER" id="PTHR11633">
    <property type="entry name" value="PLATELET-DERIVED GROWTH FACTOR"/>
    <property type="match status" value="1"/>
</dbReference>
<feature type="compositionally biased region" description="Low complexity" evidence="5">
    <location>
        <begin position="278"/>
        <end position="297"/>
    </location>
</feature>
<keyword evidence="6" id="KW-0732">Signal</keyword>
<dbReference type="GO" id="GO:0016020">
    <property type="term" value="C:membrane"/>
    <property type="evidence" value="ECO:0007669"/>
    <property type="project" value="InterPro"/>
</dbReference>